<dbReference type="Gene3D" id="2.40.420.10">
    <property type="entry name" value="conserved putative lor/sdh protein from methanococcus maripaludis s2 domain"/>
    <property type="match status" value="1"/>
</dbReference>
<dbReference type="RefSeq" id="WP_410031213.1">
    <property type="nucleotide sequence ID" value="NZ_JBGMEI010000006.1"/>
</dbReference>
<evidence type="ECO:0000259" key="1">
    <source>
        <dbReference type="Pfam" id="PF21570"/>
    </source>
</evidence>
<proteinExistence type="predicted"/>
<gene>
    <name evidence="2" type="ORF">ACCQ41_04595</name>
</gene>
<name>A0ABW9M889_9FIRM</name>
<dbReference type="Pfam" id="PF21570">
    <property type="entry name" value="ArgZ-like_C_2nd"/>
    <property type="match status" value="1"/>
</dbReference>
<keyword evidence="3" id="KW-1185">Reference proteome</keyword>
<dbReference type="Proteomes" id="UP001637996">
    <property type="component" value="Unassembled WGS sequence"/>
</dbReference>
<sequence length="364" mass="41170">MKFEMPKYHHPDFDQDFLKNAPNVKLEEVKEEGISPRNYHALSVFPEYFKVNDKWVLATESRMDTVCVVNDTPGEESVDIVEFRNLKVGDKVAIGRTEDASEGIYVWTQGFLQAGDEKDTFAFRSGRSRETAFSMDYDNLYEVLKHEKENNGYVTIVVGSAISLDRDARLALQRLVENGYINAIFCGTETAAFDLERGLYGTSWGQEHFEKEQNSTRNLYETINLARKYGSTKALVESGEVKDGFIKACVENGVDFVIAGTIRDRFGLPETINNVYEAQDAMRAHSRKTSTIIMLSAILFTIATGNMTPSYNEFDGEVRPVYMYTVDIQEFAVNKLSDRGTVTAVSMVTNTQDFIRNVDRALNN</sequence>
<comment type="caution">
    <text evidence="2">The sequence shown here is derived from an EMBL/GenBank/DDBJ whole genome shotgun (WGS) entry which is preliminary data.</text>
</comment>
<dbReference type="EMBL" id="JBGMEI010000006">
    <property type="protein sequence ID" value="MFO3665519.1"/>
    <property type="molecule type" value="Genomic_DNA"/>
</dbReference>
<dbReference type="InterPro" id="IPR048963">
    <property type="entry name" value="ArgZ/ArgE-like_C_2nd"/>
</dbReference>
<evidence type="ECO:0000313" key="2">
    <source>
        <dbReference type="EMBL" id="MFO3665519.1"/>
    </source>
</evidence>
<evidence type="ECO:0000313" key="3">
    <source>
        <dbReference type="Proteomes" id="UP001637996"/>
    </source>
</evidence>
<accession>A0ABW9M889</accession>
<feature type="domain" description="Arginine dihydrolase ArgZ/ArgE-like C-terminal second subdomain" evidence="1">
    <location>
        <begin position="143"/>
        <end position="356"/>
    </location>
</feature>
<reference evidence="2 3" key="1">
    <citation type="journal article" date="2025" name="Anaerobe">
        <title>Description of Anaerococcus kampingiae sp. nov., Anaerococcus groningensis sp. nov., Anaerococcus martiniensis sp. nov., and Anaerococcus cruorum sp. nov., isolated from human clinical specimens.</title>
        <authorList>
            <person name="Boiten K.E."/>
            <person name="Meijer J."/>
            <person name="van Wezel E.M."/>
            <person name="Veloo A.C.M."/>
        </authorList>
    </citation>
    <scope>NUCLEOTIDE SEQUENCE [LARGE SCALE GENOMIC DNA]</scope>
    <source>
        <strain evidence="2 3">ENR0831</strain>
    </source>
</reference>
<dbReference type="Gene3D" id="3.40.50.10690">
    <property type="entry name" value="putative lor/sdh protein like domains"/>
    <property type="match status" value="1"/>
</dbReference>
<organism evidence="2 3">
    <name type="scientific">Anaerococcus martiniensis</name>
    <dbReference type="NCBI Taxonomy" id="3115615"/>
    <lineage>
        <taxon>Bacteria</taxon>
        <taxon>Bacillati</taxon>
        <taxon>Bacillota</taxon>
        <taxon>Tissierellia</taxon>
        <taxon>Tissierellales</taxon>
        <taxon>Peptoniphilaceae</taxon>
        <taxon>Anaerococcus</taxon>
    </lineage>
</organism>
<protein>
    <recommendedName>
        <fullName evidence="1">Arginine dihydrolase ArgZ/ArgE-like C-terminal second subdomain domain-containing protein</fullName>
    </recommendedName>
</protein>